<evidence type="ECO:0000256" key="10">
    <source>
        <dbReference type="ARBA" id="ARBA00023186"/>
    </source>
</evidence>
<dbReference type="Proteomes" id="UP000037558">
    <property type="component" value="Unassembled WGS sequence"/>
</dbReference>
<dbReference type="PATRIC" id="fig|284581.3.peg.1020"/>
<reference evidence="15" key="1">
    <citation type="submission" date="2015-08" db="EMBL/GenBank/DDBJ databases">
        <title>Fjat-14210 dsm16467.</title>
        <authorList>
            <person name="Liu B."/>
            <person name="Wang J."/>
            <person name="Zhu Y."/>
            <person name="Liu G."/>
            <person name="Chen Q."/>
            <person name="Chen Z."/>
            <person name="Lan J."/>
            <person name="Che J."/>
            <person name="Ge C."/>
            <person name="Shi H."/>
            <person name="Pan Z."/>
            <person name="Liu X."/>
        </authorList>
    </citation>
    <scope>NUCLEOTIDE SEQUENCE [LARGE SCALE GENOMIC DNA]</scope>
    <source>
        <strain evidence="15">DSM 16467</strain>
    </source>
</reference>
<comment type="subcellular location">
    <subcellularLocation>
        <location evidence="1 12">Cell membrane</location>
        <topology evidence="1 12">Multi-pass membrane protein</topology>
    </subcellularLocation>
</comment>
<dbReference type="HAMAP" id="MF_01811">
    <property type="entry name" value="YidC_type2"/>
    <property type="match status" value="1"/>
</dbReference>
<dbReference type="InterPro" id="IPR023060">
    <property type="entry name" value="YidC/YidC1/YidC2_Firmicutes"/>
</dbReference>
<dbReference type="Pfam" id="PF02096">
    <property type="entry name" value="60KD_IMP"/>
    <property type="match status" value="1"/>
</dbReference>
<protein>
    <recommendedName>
        <fullName evidence="12">Membrane protein insertase YidC</fullName>
    </recommendedName>
    <alternativeName>
        <fullName evidence="12">Foldase YidC</fullName>
    </alternativeName>
    <alternativeName>
        <fullName evidence="12">Membrane integrase YidC</fullName>
    </alternativeName>
    <alternativeName>
        <fullName evidence="12">Membrane protein YidC</fullName>
    </alternativeName>
</protein>
<evidence type="ECO:0000313" key="15">
    <source>
        <dbReference type="Proteomes" id="UP000037558"/>
    </source>
</evidence>
<evidence type="ECO:0000256" key="9">
    <source>
        <dbReference type="ARBA" id="ARBA00023139"/>
    </source>
</evidence>
<dbReference type="InterPro" id="IPR047196">
    <property type="entry name" value="YidC_ALB_C"/>
</dbReference>
<evidence type="ECO:0000256" key="7">
    <source>
        <dbReference type="ARBA" id="ARBA00022989"/>
    </source>
</evidence>
<evidence type="ECO:0000256" key="2">
    <source>
        <dbReference type="ARBA" id="ARBA00022448"/>
    </source>
</evidence>
<keyword evidence="6 12" id="KW-0653">Protein transport</keyword>
<feature type="transmembrane region" description="Helical" evidence="12">
    <location>
        <begin position="123"/>
        <end position="147"/>
    </location>
</feature>
<evidence type="ECO:0000256" key="6">
    <source>
        <dbReference type="ARBA" id="ARBA00022927"/>
    </source>
</evidence>
<keyword evidence="9" id="KW-0564">Palmitate</keyword>
<evidence type="ECO:0000256" key="11">
    <source>
        <dbReference type="ARBA" id="ARBA00023288"/>
    </source>
</evidence>
<sequence length="251" mass="28565">MKKKLFLLVGMLLLVLTGCNMKEPITPDSTGVWNEYFVYPMSVALQKVAEFAGGNFGLSIIIVTIIIRLVLLPLIIRQQRSTMAMQALRPEMEKLREKYPSKDMESQQKLQKEMMELYKTYKINPVAGCLPIFIQMPIIMAFYYAIGRTKVIATHDFLWFSLGHPDPYYILPVVAAITTFLQIRVSMTDEMPPQMKITMYIMPLFVLIAGLSLPSALALYWVVGNCFGMAQGLYLKKRMTLLKAKDANKTS</sequence>
<dbReference type="PROSITE" id="PS51257">
    <property type="entry name" value="PROKAR_LIPOPROTEIN"/>
    <property type="match status" value="1"/>
</dbReference>
<dbReference type="EMBL" id="LILC01000002">
    <property type="protein sequence ID" value="KOO50832.1"/>
    <property type="molecule type" value="Genomic_DNA"/>
</dbReference>
<dbReference type="GO" id="GO:0005886">
    <property type="term" value="C:plasma membrane"/>
    <property type="evidence" value="ECO:0007669"/>
    <property type="project" value="UniProtKB-SubCell"/>
</dbReference>
<gene>
    <name evidence="12" type="primary">yidC</name>
    <name evidence="14" type="ORF">AMD01_03610</name>
</gene>
<keyword evidence="3 12" id="KW-1003">Cell membrane</keyword>
<keyword evidence="5 12" id="KW-0732">Signal</keyword>
<keyword evidence="4 12" id="KW-0812">Transmembrane</keyword>
<dbReference type="InterPro" id="IPR028055">
    <property type="entry name" value="YidC/Oxa/ALB_C"/>
</dbReference>
<dbReference type="STRING" id="284581.AMD01_03610"/>
<name>A0A0M0LIS9_9BACI</name>
<dbReference type="InterPro" id="IPR001708">
    <property type="entry name" value="YidC/ALB3/OXA1/COX18"/>
</dbReference>
<evidence type="ECO:0000256" key="8">
    <source>
        <dbReference type="ARBA" id="ARBA00023136"/>
    </source>
</evidence>
<dbReference type="GO" id="GO:0051205">
    <property type="term" value="P:protein insertion into membrane"/>
    <property type="evidence" value="ECO:0007669"/>
    <property type="project" value="TreeGrafter"/>
</dbReference>
<keyword evidence="2 12" id="KW-0813">Transport</keyword>
<keyword evidence="8 12" id="KW-0472">Membrane</keyword>
<evidence type="ECO:0000256" key="1">
    <source>
        <dbReference type="ARBA" id="ARBA00004651"/>
    </source>
</evidence>
<dbReference type="PRINTS" id="PR00701">
    <property type="entry name" value="60KDINNERMP"/>
</dbReference>
<evidence type="ECO:0000313" key="14">
    <source>
        <dbReference type="EMBL" id="KOO50832.1"/>
    </source>
</evidence>
<accession>A0A0M0LIS9</accession>
<dbReference type="CDD" id="cd20070">
    <property type="entry name" value="5TM_YidC_Alb3"/>
    <property type="match status" value="1"/>
</dbReference>
<feature type="domain" description="Membrane insertase YidC/Oxa/ALB C-terminal" evidence="13">
    <location>
        <begin position="56"/>
        <end position="237"/>
    </location>
</feature>
<dbReference type="RefSeq" id="WP_053400006.1">
    <property type="nucleotide sequence ID" value="NZ_CP061868.1"/>
</dbReference>
<dbReference type="OrthoDB" id="9780552at2"/>
<evidence type="ECO:0000256" key="12">
    <source>
        <dbReference type="HAMAP-Rule" id="MF_01811"/>
    </source>
</evidence>
<keyword evidence="7 12" id="KW-1133">Transmembrane helix</keyword>
<dbReference type="NCBIfam" id="TIGR03592">
    <property type="entry name" value="yidC_oxa1_cterm"/>
    <property type="match status" value="1"/>
</dbReference>
<keyword evidence="15" id="KW-1185">Reference proteome</keyword>
<proteinExistence type="inferred from homology"/>
<comment type="caution">
    <text evidence="14">The sequence shown here is derived from an EMBL/GenBank/DDBJ whole genome shotgun (WGS) entry which is preliminary data.</text>
</comment>
<comment type="function">
    <text evidence="12">Required for the insertion and/or proper folding and/or complex formation of integral membrane proteins into the membrane. Involved in integration of membrane proteins that insert both dependently and independently of the Sec translocase complex, as well as at least some lipoproteins.</text>
</comment>
<dbReference type="PANTHER" id="PTHR12428:SF65">
    <property type="entry name" value="CYTOCHROME C OXIDASE ASSEMBLY PROTEIN COX18, MITOCHONDRIAL"/>
    <property type="match status" value="1"/>
</dbReference>
<keyword evidence="10 12" id="KW-0143">Chaperone</keyword>
<feature type="transmembrane region" description="Helical" evidence="12">
    <location>
        <begin position="197"/>
        <end position="213"/>
    </location>
</feature>
<dbReference type="PANTHER" id="PTHR12428">
    <property type="entry name" value="OXA1"/>
    <property type="match status" value="1"/>
</dbReference>
<evidence type="ECO:0000256" key="4">
    <source>
        <dbReference type="ARBA" id="ARBA00022692"/>
    </source>
</evidence>
<evidence type="ECO:0000259" key="13">
    <source>
        <dbReference type="Pfam" id="PF02096"/>
    </source>
</evidence>
<evidence type="ECO:0000256" key="5">
    <source>
        <dbReference type="ARBA" id="ARBA00022729"/>
    </source>
</evidence>
<comment type="similarity">
    <text evidence="12">Belongs to the OXA1/ALB3/YidC family. Type 2 subfamily.</text>
</comment>
<keyword evidence="11 12" id="KW-0449">Lipoprotein</keyword>
<feature type="transmembrane region" description="Helical" evidence="12">
    <location>
        <begin position="167"/>
        <end position="185"/>
    </location>
</feature>
<organism evidence="14 15">
    <name type="scientific">Priestia koreensis</name>
    <dbReference type="NCBI Taxonomy" id="284581"/>
    <lineage>
        <taxon>Bacteria</taxon>
        <taxon>Bacillati</taxon>
        <taxon>Bacillota</taxon>
        <taxon>Bacilli</taxon>
        <taxon>Bacillales</taxon>
        <taxon>Bacillaceae</taxon>
        <taxon>Priestia</taxon>
    </lineage>
</organism>
<dbReference type="GO" id="GO:0015031">
    <property type="term" value="P:protein transport"/>
    <property type="evidence" value="ECO:0007669"/>
    <property type="project" value="UniProtKB-KW"/>
</dbReference>
<evidence type="ECO:0000256" key="3">
    <source>
        <dbReference type="ARBA" id="ARBA00022475"/>
    </source>
</evidence>
<dbReference type="AlphaFoldDB" id="A0A0M0LIS9"/>
<dbReference type="GO" id="GO:0032977">
    <property type="term" value="F:membrane insertase activity"/>
    <property type="evidence" value="ECO:0007669"/>
    <property type="project" value="InterPro"/>
</dbReference>
<feature type="transmembrane region" description="Helical" evidence="12">
    <location>
        <begin position="56"/>
        <end position="76"/>
    </location>
</feature>